<keyword evidence="3" id="KW-1185">Reference proteome</keyword>
<dbReference type="EMBL" id="FQVQ01000001">
    <property type="protein sequence ID" value="SHE83710.1"/>
    <property type="molecule type" value="Genomic_DNA"/>
</dbReference>
<protein>
    <recommendedName>
        <fullName evidence="4">Dolichyl-phosphate-mannose-protein mannosyltransferase</fullName>
    </recommendedName>
</protein>
<feature type="transmembrane region" description="Helical" evidence="1">
    <location>
        <begin position="359"/>
        <end position="378"/>
    </location>
</feature>
<feature type="transmembrane region" description="Helical" evidence="1">
    <location>
        <begin position="33"/>
        <end position="59"/>
    </location>
</feature>
<feature type="transmembrane region" description="Helical" evidence="1">
    <location>
        <begin position="104"/>
        <end position="123"/>
    </location>
</feature>
<evidence type="ECO:0000313" key="2">
    <source>
        <dbReference type="EMBL" id="SHE83710.1"/>
    </source>
</evidence>
<dbReference type="AlphaFoldDB" id="A0A1M4WR91"/>
<feature type="transmembrane region" description="Helical" evidence="1">
    <location>
        <begin position="212"/>
        <end position="230"/>
    </location>
</feature>
<dbReference type="STRING" id="1124188.SAMN05444377_101387"/>
<dbReference type="OrthoDB" id="975915at2"/>
<sequence length="389" mass="44909">MDILFLVLLAVASYIYLYKVQKSLSKTNFTNLVYLYFYHLLFGLYYYFFVFGDSIGFWNQSSILSFETFLYCLTEQKGTLFIYALNYIPANVLGLSYFTGTMIYTFIGFLGVSYFYRLSILLIPENPKINTFSLFPFLFFLPNLHFWSCAVGKDTLLFFAIGIASLALTDLKKKWIFFLFALFLSYLVRPHITLFILVALAMSILFGQSTALYKKVFLSGIMVGLLLYILPNVMEFARLEEATLDSFNSFAETKASKLGSVNNSTAIDISSYPFVFKVFTFLFRPLPFDINSIPTLLAALENLLLVFLFVIGFKFAYFKSIKSAPFVIRFMVYFLIIGTVAFSQTLGNLGIMLRMRNMFLPAILFIFYWHFYYSTIPYRSLNKGSHKNI</sequence>
<name>A0A1M4WR91_9FLAO</name>
<feature type="transmembrane region" description="Helical" evidence="1">
    <location>
        <begin position="330"/>
        <end position="353"/>
    </location>
</feature>
<dbReference type="RefSeq" id="WP_073360944.1">
    <property type="nucleotide sequence ID" value="NZ_FQVQ01000001.1"/>
</dbReference>
<evidence type="ECO:0000313" key="3">
    <source>
        <dbReference type="Proteomes" id="UP000184147"/>
    </source>
</evidence>
<dbReference type="Proteomes" id="UP000184147">
    <property type="component" value="Unassembled WGS sequence"/>
</dbReference>
<keyword evidence="1" id="KW-0812">Transmembrane</keyword>
<proteinExistence type="predicted"/>
<feature type="transmembrane region" description="Helical" evidence="1">
    <location>
        <begin position="296"/>
        <end position="318"/>
    </location>
</feature>
<keyword evidence="1" id="KW-0472">Membrane</keyword>
<keyword evidence="1" id="KW-1133">Transmembrane helix</keyword>
<feature type="transmembrane region" description="Helical" evidence="1">
    <location>
        <begin position="175"/>
        <end position="200"/>
    </location>
</feature>
<accession>A0A1M4WR91</accession>
<gene>
    <name evidence="2" type="ORF">SAMN05444377_101387</name>
</gene>
<evidence type="ECO:0000256" key="1">
    <source>
        <dbReference type="SAM" id="Phobius"/>
    </source>
</evidence>
<evidence type="ECO:0008006" key="4">
    <source>
        <dbReference type="Google" id="ProtNLM"/>
    </source>
</evidence>
<reference evidence="2 3" key="1">
    <citation type="submission" date="2016-11" db="EMBL/GenBank/DDBJ databases">
        <authorList>
            <person name="Jaros S."/>
            <person name="Januszkiewicz K."/>
            <person name="Wedrychowicz H."/>
        </authorList>
    </citation>
    <scope>NUCLEOTIDE SEQUENCE [LARGE SCALE GENOMIC DNA]</scope>
    <source>
        <strain evidence="2 3">DSM 25660</strain>
    </source>
</reference>
<organism evidence="2 3">
    <name type="scientific">Flavobacterium fontis</name>
    <dbReference type="NCBI Taxonomy" id="1124188"/>
    <lineage>
        <taxon>Bacteria</taxon>
        <taxon>Pseudomonadati</taxon>
        <taxon>Bacteroidota</taxon>
        <taxon>Flavobacteriia</taxon>
        <taxon>Flavobacteriales</taxon>
        <taxon>Flavobacteriaceae</taxon>
        <taxon>Flavobacterium</taxon>
    </lineage>
</organism>